<dbReference type="RefSeq" id="WP_379871335.1">
    <property type="nucleotide sequence ID" value="NZ_JBHTBH010000005.1"/>
</dbReference>
<dbReference type="EMBL" id="JBHTBH010000005">
    <property type="protein sequence ID" value="MFC7328689.1"/>
    <property type="molecule type" value="Genomic_DNA"/>
</dbReference>
<dbReference type="Proteomes" id="UP001596540">
    <property type="component" value="Unassembled WGS sequence"/>
</dbReference>
<evidence type="ECO:0000313" key="3">
    <source>
        <dbReference type="Proteomes" id="UP001596540"/>
    </source>
</evidence>
<proteinExistence type="predicted"/>
<protein>
    <submittedName>
        <fullName evidence="2">Uncharacterized protein</fullName>
    </submittedName>
</protein>
<feature type="region of interest" description="Disordered" evidence="1">
    <location>
        <begin position="1"/>
        <end position="21"/>
    </location>
</feature>
<evidence type="ECO:0000256" key="1">
    <source>
        <dbReference type="SAM" id="MobiDB-lite"/>
    </source>
</evidence>
<name>A0ABW2KHB8_9ACTN</name>
<keyword evidence="3" id="KW-1185">Reference proteome</keyword>
<sequence length="156" mass="16655">MRHPESAVAPLEVTVPAGPAGPGPARYRLAADLVAVHRPDRPVPAVRPVREAARPPSGDAVLGPVYRRVPGGDLVVPTGRVLVRYSEGDRAERHRGELERTGYRMDRILGYAPHAAWVRAADGGIAAALRRTAAIAALPGVRHVEPELLGERQARG</sequence>
<reference evidence="3" key="1">
    <citation type="journal article" date="2019" name="Int. J. Syst. Evol. Microbiol.">
        <title>The Global Catalogue of Microorganisms (GCM) 10K type strain sequencing project: providing services to taxonomists for standard genome sequencing and annotation.</title>
        <authorList>
            <consortium name="The Broad Institute Genomics Platform"/>
            <consortium name="The Broad Institute Genome Sequencing Center for Infectious Disease"/>
            <person name="Wu L."/>
            <person name="Ma J."/>
        </authorList>
    </citation>
    <scope>NUCLEOTIDE SEQUENCE [LARGE SCALE GENOMIC DNA]</scope>
    <source>
        <strain evidence="3">CGMCC 4.7382</strain>
    </source>
</reference>
<organism evidence="2 3">
    <name type="scientific">Marinactinospora rubrisoli</name>
    <dbReference type="NCBI Taxonomy" id="2715399"/>
    <lineage>
        <taxon>Bacteria</taxon>
        <taxon>Bacillati</taxon>
        <taxon>Actinomycetota</taxon>
        <taxon>Actinomycetes</taxon>
        <taxon>Streptosporangiales</taxon>
        <taxon>Nocardiopsidaceae</taxon>
        <taxon>Marinactinospora</taxon>
    </lineage>
</organism>
<comment type="caution">
    <text evidence="2">The sequence shown here is derived from an EMBL/GenBank/DDBJ whole genome shotgun (WGS) entry which is preliminary data.</text>
</comment>
<evidence type="ECO:0000313" key="2">
    <source>
        <dbReference type="EMBL" id="MFC7328689.1"/>
    </source>
</evidence>
<accession>A0ABW2KHB8</accession>
<gene>
    <name evidence="2" type="ORF">ACFQRF_13135</name>
</gene>